<evidence type="ECO:0000313" key="2">
    <source>
        <dbReference type="Proteomes" id="UP001152523"/>
    </source>
</evidence>
<reference evidence="1" key="1">
    <citation type="submission" date="2022-07" db="EMBL/GenBank/DDBJ databases">
        <authorList>
            <person name="Macas J."/>
            <person name="Novak P."/>
            <person name="Neumann P."/>
        </authorList>
    </citation>
    <scope>NUCLEOTIDE SEQUENCE</scope>
</reference>
<keyword evidence="2" id="KW-1185">Reference proteome</keyword>
<gene>
    <name evidence="1" type="ORF">CEPIT_LOCUS43741</name>
</gene>
<comment type="caution">
    <text evidence="1">The sequence shown here is derived from an EMBL/GenBank/DDBJ whole genome shotgun (WGS) entry which is preliminary data.</text>
</comment>
<proteinExistence type="predicted"/>
<accession>A0AAV0GHI7</accession>
<evidence type="ECO:0000313" key="1">
    <source>
        <dbReference type="EMBL" id="CAH9147434.1"/>
    </source>
</evidence>
<sequence length="210" mass="23002">MMFYKEKWVAIYSSNKCDERTRVSNPTAEGSHQSGGIGSGTSTALNAVGGCDVALNAVVGCLQKESSMIELVQPKAPCSAEGSLCSRGLLGSAEGFPRCRGHENAEGLCPRPFSPSSFLCQRRLSCEFWSLRPRRPKAPQCVFWATLRLGPLYSGLSCFLSSTDLCRRNRSLWAGGPWAIYSINSRSHEWIGKMREMNSLFSMGEVNVSC</sequence>
<protein>
    <submittedName>
        <fullName evidence="1">Uncharacterized protein</fullName>
    </submittedName>
</protein>
<organism evidence="1 2">
    <name type="scientific">Cuscuta epithymum</name>
    <dbReference type="NCBI Taxonomy" id="186058"/>
    <lineage>
        <taxon>Eukaryota</taxon>
        <taxon>Viridiplantae</taxon>
        <taxon>Streptophyta</taxon>
        <taxon>Embryophyta</taxon>
        <taxon>Tracheophyta</taxon>
        <taxon>Spermatophyta</taxon>
        <taxon>Magnoliopsida</taxon>
        <taxon>eudicotyledons</taxon>
        <taxon>Gunneridae</taxon>
        <taxon>Pentapetalae</taxon>
        <taxon>asterids</taxon>
        <taxon>lamiids</taxon>
        <taxon>Solanales</taxon>
        <taxon>Convolvulaceae</taxon>
        <taxon>Cuscuteae</taxon>
        <taxon>Cuscuta</taxon>
        <taxon>Cuscuta subgen. Cuscuta</taxon>
    </lineage>
</organism>
<dbReference type="AlphaFoldDB" id="A0AAV0GHI7"/>
<feature type="non-terminal residue" evidence="1">
    <location>
        <position position="210"/>
    </location>
</feature>
<name>A0AAV0GHI7_9ASTE</name>
<dbReference type="Proteomes" id="UP001152523">
    <property type="component" value="Unassembled WGS sequence"/>
</dbReference>
<dbReference type="EMBL" id="CAMAPF010001130">
    <property type="protein sequence ID" value="CAH9147434.1"/>
    <property type="molecule type" value="Genomic_DNA"/>
</dbReference>